<dbReference type="Pfam" id="PF10236">
    <property type="entry name" value="DAP3"/>
    <property type="match status" value="1"/>
</dbReference>
<dbReference type="AlphaFoldDB" id="A0A835W6T9"/>
<comment type="similarity">
    <text evidence="2">Belongs to the mitochondrion-specific ribosomal protein mS29 family.</text>
</comment>
<evidence type="ECO:0000256" key="5">
    <source>
        <dbReference type="ARBA" id="ARBA00023128"/>
    </source>
</evidence>
<evidence type="ECO:0000256" key="2">
    <source>
        <dbReference type="ARBA" id="ARBA00009863"/>
    </source>
</evidence>
<dbReference type="EMBL" id="JAEHOC010000004">
    <property type="protein sequence ID" value="KAG2442692.1"/>
    <property type="molecule type" value="Genomic_DNA"/>
</dbReference>
<keyword evidence="5" id="KW-0496">Mitochondrion</keyword>
<evidence type="ECO:0000256" key="7">
    <source>
        <dbReference type="ARBA" id="ARBA00035140"/>
    </source>
</evidence>
<feature type="compositionally biased region" description="Low complexity" evidence="8">
    <location>
        <begin position="46"/>
        <end position="59"/>
    </location>
</feature>
<proteinExistence type="inferred from homology"/>
<keyword evidence="6" id="KW-0687">Ribonucleoprotein</keyword>
<dbReference type="PANTHER" id="PTHR12810">
    <property type="entry name" value="MITOCHONDRIAL 28S RIBOSOMAL PROTEIN S29"/>
    <property type="match status" value="1"/>
</dbReference>
<evidence type="ECO:0000256" key="8">
    <source>
        <dbReference type="SAM" id="MobiDB-lite"/>
    </source>
</evidence>
<accession>A0A835W6T9</accession>
<protein>
    <recommendedName>
        <fullName evidence="7">Small ribosomal subunit protein mS29</fullName>
    </recommendedName>
</protein>
<feature type="compositionally biased region" description="Low complexity" evidence="8">
    <location>
        <begin position="227"/>
        <end position="237"/>
    </location>
</feature>
<keyword evidence="3" id="KW-0809">Transit peptide</keyword>
<keyword evidence="10" id="KW-1185">Reference proteome</keyword>
<dbReference type="OrthoDB" id="274828at2759"/>
<keyword evidence="4" id="KW-0689">Ribosomal protein</keyword>
<evidence type="ECO:0000256" key="1">
    <source>
        <dbReference type="ARBA" id="ARBA00004173"/>
    </source>
</evidence>
<comment type="caution">
    <text evidence="9">The sequence shown here is derived from an EMBL/GenBank/DDBJ whole genome shotgun (WGS) entry which is preliminary data.</text>
</comment>
<feature type="compositionally biased region" description="Pro residues" evidence="8">
    <location>
        <begin position="319"/>
        <end position="331"/>
    </location>
</feature>
<evidence type="ECO:0000256" key="6">
    <source>
        <dbReference type="ARBA" id="ARBA00023274"/>
    </source>
</evidence>
<organism evidence="9 10">
    <name type="scientific">Chlamydomonas incerta</name>
    <dbReference type="NCBI Taxonomy" id="51695"/>
    <lineage>
        <taxon>Eukaryota</taxon>
        <taxon>Viridiplantae</taxon>
        <taxon>Chlorophyta</taxon>
        <taxon>core chlorophytes</taxon>
        <taxon>Chlorophyceae</taxon>
        <taxon>CS clade</taxon>
        <taxon>Chlamydomonadales</taxon>
        <taxon>Chlamydomonadaceae</taxon>
        <taxon>Chlamydomonas</taxon>
    </lineage>
</organism>
<dbReference type="PANTHER" id="PTHR12810:SF0">
    <property type="entry name" value="SMALL RIBOSOMAL SUBUNIT PROTEIN MS29"/>
    <property type="match status" value="1"/>
</dbReference>
<comment type="subcellular location">
    <subcellularLocation>
        <location evidence="1">Mitochondrion</location>
    </subcellularLocation>
</comment>
<dbReference type="GO" id="GO:0005763">
    <property type="term" value="C:mitochondrial small ribosomal subunit"/>
    <property type="evidence" value="ECO:0007669"/>
    <property type="project" value="TreeGrafter"/>
</dbReference>
<reference evidence="9" key="1">
    <citation type="journal article" date="2020" name="bioRxiv">
        <title>Comparative genomics of Chlamydomonas.</title>
        <authorList>
            <person name="Craig R.J."/>
            <person name="Hasan A.R."/>
            <person name="Ness R.W."/>
            <person name="Keightley P.D."/>
        </authorList>
    </citation>
    <scope>NUCLEOTIDE SEQUENCE</scope>
    <source>
        <strain evidence="9">SAG 7.73</strain>
    </source>
</reference>
<evidence type="ECO:0000256" key="3">
    <source>
        <dbReference type="ARBA" id="ARBA00022946"/>
    </source>
</evidence>
<dbReference type="Proteomes" id="UP000650467">
    <property type="component" value="Unassembled WGS sequence"/>
</dbReference>
<evidence type="ECO:0000313" key="10">
    <source>
        <dbReference type="Proteomes" id="UP000650467"/>
    </source>
</evidence>
<gene>
    <name evidence="9" type="ORF">HXX76_002775</name>
</gene>
<dbReference type="SUPFAM" id="SSF52540">
    <property type="entry name" value="P-loop containing nucleoside triphosphate hydrolases"/>
    <property type="match status" value="1"/>
</dbReference>
<dbReference type="InterPro" id="IPR019368">
    <property type="entry name" value="Ribosomal_mS29"/>
</dbReference>
<feature type="region of interest" description="Disordered" evidence="8">
    <location>
        <begin position="41"/>
        <end position="62"/>
    </location>
</feature>
<dbReference type="GO" id="GO:0003735">
    <property type="term" value="F:structural constituent of ribosome"/>
    <property type="evidence" value="ECO:0007669"/>
    <property type="project" value="TreeGrafter"/>
</dbReference>
<evidence type="ECO:0000256" key="4">
    <source>
        <dbReference type="ARBA" id="ARBA00022980"/>
    </source>
</evidence>
<sequence>MTSPLLAASRRAGRAQALPRCLLHAIGIHSGSRAEFASAALKDAETTPSTSGQGPSSPQLTPDHVGSYYPLNLALLPEAARASAAAFYAPRDAGHERRGGCKALQQEMETTGRASVLYRPFMAALNGAVAGGQQSRLLLTGPAGCGKSMALLALVEWARQQGWLVVYVPSCLALVRGGYFAPRGRGAAGGFDTLTSAQQLLKGVMDAHGPMLQSLPVLPVPGRAARRQQQAGQQAGQKGEVAEAADGGKEGSPGEEPGAASARGGGGGGRTLHDVALRGLSRDDNAQAAVDCALQLVRQLQLHAASPAADTAAAAGGAQPPPQSQPQPQPPRVLFALDDYNYLYGPTDYGVQPPYASPLQGRRRVLDAGELILARGLRLLEAEAATAVATGSAAGAGGAVVVAATTATPALPAPRSLALDVPHTVVEVPGFSEADTYAALAHYAAAGAATRPASAAEARHLYMLTGGNGRELRAKAGALGVRVG</sequence>
<feature type="region of interest" description="Disordered" evidence="8">
    <location>
        <begin position="222"/>
        <end position="270"/>
    </location>
</feature>
<name>A0A835W6T9_CHLIN</name>
<dbReference type="InterPro" id="IPR027417">
    <property type="entry name" value="P-loop_NTPase"/>
</dbReference>
<evidence type="ECO:0000313" key="9">
    <source>
        <dbReference type="EMBL" id="KAG2442692.1"/>
    </source>
</evidence>
<feature type="region of interest" description="Disordered" evidence="8">
    <location>
        <begin position="311"/>
        <end position="332"/>
    </location>
</feature>